<feature type="region of interest" description="Disordered" evidence="8">
    <location>
        <begin position="605"/>
        <end position="627"/>
    </location>
</feature>
<dbReference type="HAMAP" id="MF_01351">
    <property type="entry name" value="NDH1_NuoI"/>
    <property type="match status" value="1"/>
</dbReference>
<dbReference type="STRING" id="1042311.A0A2T3YYL9"/>
<evidence type="ECO:0000256" key="2">
    <source>
        <dbReference type="ARBA" id="ARBA00010277"/>
    </source>
</evidence>
<dbReference type="PROSITE" id="PS00198">
    <property type="entry name" value="4FE4S_FER_1"/>
    <property type="match status" value="1"/>
</dbReference>
<dbReference type="SUPFAM" id="SSF54862">
    <property type="entry name" value="4Fe-4S ferredoxins"/>
    <property type="match status" value="1"/>
</dbReference>
<dbReference type="NCBIfam" id="TIGR01971">
    <property type="entry name" value="NuoI"/>
    <property type="match status" value="1"/>
</dbReference>
<evidence type="ECO:0000313" key="11">
    <source>
        <dbReference type="Proteomes" id="UP000240493"/>
    </source>
</evidence>
<feature type="compositionally biased region" description="Polar residues" evidence="8">
    <location>
        <begin position="381"/>
        <end position="395"/>
    </location>
</feature>
<evidence type="ECO:0000256" key="7">
    <source>
        <dbReference type="ARBA" id="ARBA00023014"/>
    </source>
</evidence>
<keyword evidence="7" id="KW-0411">Iron-sulfur</keyword>
<keyword evidence="6" id="KW-0408">Iron</keyword>
<dbReference type="Gene3D" id="3.30.70.3270">
    <property type="match status" value="2"/>
</dbReference>
<comment type="cofactor">
    <cofactor evidence="1">
        <name>[4Fe-4S] cluster</name>
        <dbReference type="ChEBI" id="CHEBI:49883"/>
    </cofactor>
</comment>
<evidence type="ECO:0000256" key="5">
    <source>
        <dbReference type="ARBA" id="ARBA00022967"/>
    </source>
</evidence>
<keyword evidence="4" id="KW-0479">Metal-binding</keyword>
<feature type="domain" description="4Fe-4S ferredoxin-type" evidence="9">
    <location>
        <begin position="825"/>
        <end position="854"/>
    </location>
</feature>
<proteinExistence type="inferred from homology"/>
<evidence type="ECO:0000256" key="1">
    <source>
        <dbReference type="ARBA" id="ARBA00001966"/>
    </source>
</evidence>
<dbReference type="EMBL" id="KZ679267">
    <property type="protein sequence ID" value="PTB37604.1"/>
    <property type="molecule type" value="Genomic_DNA"/>
</dbReference>
<evidence type="ECO:0000256" key="8">
    <source>
        <dbReference type="SAM" id="MobiDB-lite"/>
    </source>
</evidence>
<accession>A0A2T3YYL9</accession>
<evidence type="ECO:0000259" key="9">
    <source>
        <dbReference type="PROSITE" id="PS51379"/>
    </source>
</evidence>
<dbReference type="FunFam" id="3.30.70.3270:FF:000001">
    <property type="entry name" value="NADH-quinone oxidoreductase subunit I 1"/>
    <property type="match status" value="1"/>
</dbReference>
<feature type="compositionally biased region" description="Polar residues" evidence="8">
    <location>
        <begin position="123"/>
        <end position="139"/>
    </location>
</feature>
<dbReference type="NCBIfam" id="NF004538">
    <property type="entry name" value="PRK05888.1-4"/>
    <property type="match status" value="1"/>
</dbReference>
<organism evidence="10 11">
    <name type="scientific">Trichoderma asperellum (strain ATCC 204424 / CBS 433.97 / NBRC 101777)</name>
    <dbReference type="NCBI Taxonomy" id="1042311"/>
    <lineage>
        <taxon>Eukaryota</taxon>
        <taxon>Fungi</taxon>
        <taxon>Dikarya</taxon>
        <taxon>Ascomycota</taxon>
        <taxon>Pezizomycotina</taxon>
        <taxon>Sordariomycetes</taxon>
        <taxon>Hypocreomycetidae</taxon>
        <taxon>Hypocreales</taxon>
        <taxon>Hypocreaceae</taxon>
        <taxon>Trichoderma</taxon>
    </lineage>
</organism>
<keyword evidence="5" id="KW-1278">Translocase</keyword>
<comment type="similarity">
    <text evidence="2">Belongs to the complex I 23 kDa subunit family.</text>
</comment>
<dbReference type="GO" id="GO:0032981">
    <property type="term" value="P:mitochondrial respiratory chain complex I assembly"/>
    <property type="evidence" value="ECO:0007669"/>
    <property type="project" value="TreeGrafter"/>
</dbReference>
<dbReference type="AlphaFoldDB" id="A0A2T3YYL9"/>
<dbReference type="PROSITE" id="PS51379">
    <property type="entry name" value="4FE4S_FER_2"/>
    <property type="match status" value="1"/>
</dbReference>
<dbReference type="InterPro" id="IPR010226">
    <property type="entry name" value="NADH_quinone_OxRdtase_chainI"/>
</dbReference>
<name>A0A2T3YYL9_TRIA4</name>
<reference evidence="10 11" key="1">
    <citation type="submission" date="2016-07" db="EMBL/GenBank/DDBJ databases">
        <title>Multiple horizontal gene transfer events from other fungi enriched the ability of initially mycotrophic Trichoderma (Ascomycota) to feed on dead plant biomass.</title>
        <authorList>
            <consortium name="DOE Joint Genome Institute"/>
            <person name="Aerts A."/>
            <person name="Atanasova L."/>
            <person name="Chenthamara K."/>
            <person name="Zhang J."/>
            <person name="Grujic M."/>
            <person name="Henrissat B."/>
            <person name="Kuo A."/>
            <person name="Salamov A."/>
            <person name="Lipzen A."/>
            <person name="Labutti K."/>
            <person name="Barry K."/>
            <person name="Miao Y."/>
            <person name="Rahimi M.J."/>
            <person name="Shen Q."/>
            <person name="Grigoriev I.V."/>
            <person name="Kubicek C.P."/>
            <person name="Druzhinina I.S."/>
        </authorList>
    </citation>
    <scope>NUCLEOTIDE SEQUENCE [LARGE SCALE GENOMIC DNA]</scope>
    <source>
        <strain evidence="10 11">CBS 433.97</strain>
    </source>
</reference>
<dbReference type="GO" id="GO:0003954">
    <property type="term" value="F:NADH dehydrogenase activity"/>
    <property type="evidence" value="ECO:0007669"/>
    <property type="project" value="TreeGrafter"/>
</dbReference>
<evidence type="ECO:0000256" key="3">
    <source>
        <dbReference type="ARBA" id="ARBA00022485"/>
    </source>
</evidence>
<feature type="compositionally biased region" description="Basic and acidic residues" evidence="8">
    <location>
        <begin position="212"/>
        <end position="231"/>
    </location>
</feature>
<dbReference type="GO" id="GO:0051539">
    <property type="term" value="F:4 iron, 4 sulfur cluster binding"/>
    <property type="evidence" value="ECO:0007669"/>
    <property type="project" value="UniProtKB-KW"/>
</dbReference>
<feature type="compositionally biased region" description="Polar residues" evidence="8">
    <location>
        <begin position="232"/>
        <end position="247"/>
    </location>
</feature>
<evidence type="ECO:0000256" key="4">
    <source>
        <dbReference type="ARBA" id="ARBA00022723"/>
    </source>
</evidence>
<dbReference type="GO" id="GO:0046872">
    <property type="term" value="F:metal ion binding"/>
    <property type="evidence" value="ECO:0007669"/>
    <property type="project" value="UniProtKB-KW"/>
</dbReference>
<feature type="region of interest" description="Disordered" evidence="8">
    <location>
        <begin position="371"/>
        <end position="412"/>
    </location>
</feature>
<dbReference type="GO" id="GO:0005739">
    <property type="term" value="C:mitochondrion"/>
    <property type="evidence" value="ECO:0007669"/>
    <property type="project" value="UniProtKB-ARBA"/>
</dbReference>
<feature type="compositionally biased region" description="Low complexity" evidence="8">
    <location>
        <begin position="108"/>
        <end position="122"/>
    </location>
</feature>
<evidence type="ECO:0000256" key="6">
    <source>
        <dbReference type="ARBA" id="ARBA00023004"/>
    </source>
</evidence>
<gene>
    <name evidence="10" type="ORF">M441DRAFT_50037</name>
</gene>
<protein>
    <recommendedName>
        <fullName evidence="9">4Fe-4S ferredoxin-type domain-containing protein</fullName>
    </recommendedName>
</protein>
<dbReference type="InterPro" id="IPR017900">
    <property type="entry name" value="4Fe4S_Fe_S_CS"/>
</dbReference>
<keyword evidence="3" id="KW-0004">4Fe-4S</keyword>
<keyword evidence="11" id="KW-1185">Reference proteome</keyword>
<sequence length="894" mass="99282">MMEAHSLAALNLQAANPPQYPENPSERIQEPLVLYISRVPGTRDVILSPFKPQLKNVTGGDVASSLYYVHLELPMLDITGPQPLRDEPQGRSSEDSSATRTIARKPVPSSISSLPPEISIQSDQPQLQQTRGNYENTTLRPPGDLGMPPSLQETEYAPPLPPRRRFQDSGLGYSDGSFETNPYERPQLNVPAPKRKPVGPRQMSDVPQGRVSMDETTRSRAQTRDRADTTGRSRQSRSLSPTKNIEYSTPPFTLSLIRRDPGTGDQWNVGKISSYEANPMAAQTPMYLSASSEQQPPQHPPIDIQIETAGYAKFRGGPPIALPPRTSMDSRSFIDVVPESRTDNRSFSRQVSMSYSRSFGSALRSKFHQFEQAARKKAQAHNRNGSEASVASHSSGEYVAGSPTAARPEKMKPRGYTFASPWNGRCEFRTGNGGRSLLCHHILHEGEVGAYNPLVPDSSAAKGTSTVVSELRFNLPGSDLFPSSELPKGDSDHKLGHFAKFVKSAVDRGYGDEDEDDFVSPFDVNVGGERAGGGNRGNRAKLGKLIIYHDGMKMLDLLLRSTRLGMELCQFNGSHVPYHARPITTNHWPSNVIPQCTRPLTKAEEAAKSYTTRQSRLPPNRPPPEAPESALLQLRQLRPLPANLTTMAPTLPASAAAMLARRQLTRAPASASSLMMATRMLATPYHQQQRGYATPKGALPQNFRTSKPVEWVWEKDSLLDRLGKYFLMTEMARGMYVLLEQFFRPPYTIYYPFEKGPISPRFRGEHALRRYPSGEERCIACKLCEAVRTPPTSKLETHLQGSYICPAQAITIEAEERADGSRRTTRYDIDMTKCIYCGFCQESCPVDAIVESPNAEYATETREELLYNKEKLLSNGDKWEPELAAAIRADAPYR</sequence>
<feature type="compositionally biased region" description="Basic and acidic residues" evidence="8">
    <location>
        <begin position="84"/>
        <end position="94"/>
    </location>
</feature>
<dbReference type="GO" id="GO:0006120">
    <property type="term" value="P:mitochondrial electron transport, NADH to ubiquinone"/>
    <property type="evidence" value="ECO:0007669"/>
    <property type="project" value="TreeGrafter"/>
</dbReference>
<dbReference type="Proteomes" id="UP000240493">
    <property type="component" value="Unassembled WGS sequence"/>
</dbReference>
<dbReference type="PANTHER" id="PTHR10849:SF20">
    <property type="entry name" value="NADH DEHYDROGENASE [UBIQUINONE] IRON-SULFUR PROTEIN 8, MITOCHONDRIAL"/>
    <property type="match status" value="1"/>
</dbReference>
<dbReference type="OrthoDB" id="5426191at2759"/>
<dbReference type="GO" id="GO:0016020">
    <property type="term" value="C:membrane"/>
    <property type="evidence" value="ECO:0007669"/>
    <property type="project" value="InterPro"/>
</dbReference>
<evidence type="ECO:0000313" key="10">
    <source>
        <dbReference type="EMBL" id="PTB37604.1"/>
    </source>
</evidence>
<dbReference type="Pfam" id="PF12838">
    <property type="entry name" value="Fer4_7"/>
    <property type="match status" value="1"/>
</dbReference>
<dbReference type="NCBIfam" id="NF004539">
    <property type="entry name" value="PRK05888.1-5"/>
    <property type="match status" value="1"/>
</dbReference>
<dbReference type="InterPro" id="IPR017896">
    <property type="entry name" value="4Fe4S_Fe-S-bd"/>
</dbReference>
<dbReference type="PANTHER" id="PTHR10849">
    <property type="entry name" value="NADH DEHYDROGENASE UBIQUINONE IRON-SULFUR PROTEIN 8, MITOCHONDRIAL"/>
    <property type="match status" value="1"/>
</dbReference>
<feature type="region of interest" description="Disordered" evidence="8">
    <location>
        <begin position="79"/>
        <end position="247"/>
    </location>
</feature>